<evidence type="ECO:0000256" key="8">
    <source>
        <dbReference type="RuleBase" id="RU363032"/>
    </source>
</evidence>
<evidence type="ECO:0000313" key="11">
    <source>
        <dbReference type="EMBL" id="TKI63687.1"/>
    </source>
</evidence>
<evidence type="ECO:0000256" key="7">
    <source>
        <dbReference type="ARBA" id="ARBA00023136"/>
    </source>
</evidence>
<keyword evidence="6 8" id="KW-1133">Transmembrane helix</keyword>
<evidence type="ECO:0000313" key="12">
    <source>
        <dbReference type="Proteomes" id="UP000307808"/>
    </source>
</evidence>
<organism evidence="11 12">
    <name type="scientific">Nocardioides jishulii</name>
    <dbReference type="NCBI Taxonomy" id="2575440"/>
    <lineage>
        <taxon>Bacteria</taxon>
        <taxon>Bacillati</taxon>
        <taxon>Actinomycetota</taxon>
        <taxon>Actinomycetes</taxon>
        <taxon>Propionibacteriales</taxon>
        <taxon>Nocardioidaceae</taxon>
        <taxon>Nocardioides</taxon>
    </lineage>
</organism>
<dbReference type="RefSeq" id="WP_137064152.1">
    <property type="nucleotide sequence ID" value="NZ_CP040748.1"/>
</dbReference>
<evidence type="ECO:0000256" key="6">
    <source>
        <dbReference type="ARBA" id="ARBA00022989"/>
    </source>
</evidence>
<keyword evidence="4" id="KW-0997">Cell inner membrane</keyword>
<name>A0A4U2YQK1_9ACTN</name>
<protein>
    <submittedName>
        <fullName evidence="11">Iron ABC transporter permease</fullName>
    </submittedName>
</protein>
<dbReference type="PANTHER" id="PTHR43357">
    <property type="entry name" value="INNER MEMBRANE ABC TRANSPORTER PERMEASE PROTEIN YDCV"/>
    <property type="match status" value="1"/>
</dbReference>
<reference evidence="11 12" key="1">
    <citation type="submission" date="2019-04" db="EMBL/GenBank/DDBJ databases">
        <authorList>
            <person name="Dong K."/>
        </authorList>
    </citation>
    <scope>NUCLEOTIDE SEQUENCE [LARGE SCALE GENOMIC DNA]</scope>
    <source>
        <strain evidence="12">dk3543</strain>
    </source>
</reference>
<keyword evidence="12" id="KW-1185">Reference proteome</keyword>
<feature type="transmembrane region" description="Helical" evidence="8">
    <location>
        <begin position="36"/>
        <end position="58"/>
    </location>
</feature>
<dbReference type="Gene3D" id="1.10.3720.10">
    <property type="entry name" value="MetI-like"/>
    <property type="match status" value="2"/>
</dbReference>
<dbReference type="GO" id="GO:0055085">
    <property type="term" value="P:transmembrane transport"/>
    <property type="evidence" value="ECO:0007669"/>
    <property type="project" value="InterPro"/>
</dbReference>
<evidence type="ECO:0000256" key="1">
    <source>
        <dbReference type="ARBA" id="ARBA00004429"/>
    </source>
</evidence>
<feature type="transmembrane region" description="Helical" evidence="8">
    <location>
        <begin position="416"/>
        <end position="439"/>
    </location>
</feature>
<comment type="caution">
    <text evidence="11">The sequence shown here is derived from an EMBL/GenBank/DDBJ whole genome shotgun (WGS) entry which is preliminary data.</text>
</comment>
<dbReference type="CDD" id="cd06261">
    <property type="entry name" value="TM_PBP2"/>
    <property type="match status" value="2"/>
</dbReference>
<evidence type="ECO:0000256" key="2">
    <source>
        <dbReference type="ARBA" id="ARBA00022448"/>
    </source>
</evidence>
<dbReference type="OrthoDB" id="5100908at2"/>
<comment type="similarity">
    <text evidence="8">Belongs to the binding-protein-dependent transport system permease family.</text>
</comment>
<sequence>MTKTLDKPVAEATRPEPTPSARTRRRLIPGGEGHQLLWVLLAVAVGVAVLLPIIPLQIRAWENDADGMRRLTDFHGIGEVFRTTLMLGVGGLVVGLTMGTILALCAYSMTPGLRRWLEFTPVLPMIIPSVAHVVGFVFLFSPENGYVNSFLRWTPFFGGDSGPINVYTLPWIIFYTGTHLAAFVYMFVYTGLRNLGSDYGLAARVNGAGGARALFTITLPLLRPSFVYAGVVVLLLSLGQFTGPLILGRREGVDVITTEMYELSAEYPVDYALASALGTPLIILAIVLVIAQKKMLGNQARFVGQGTATVDNRMLSPVVSGISAAIVGAYVFVAAILPLLAIGFVAFSPYWSGSLDFSAMTSVNLSAVIEDEQVRQSIVTTLVVSVLGVLLVLPVGMLISLGIYNRDKLWRPLPTVLDVLANLPLTVPAALLGFGFLFAFSSDWIGIYGTQFSLILAYMTIMIPYSVRYQLSTLVSLGKQTMEASQVSGAHPVRTFFQIILPLSRTGIATSAAVMFVLLTHEFGVSLLLRAPDVSVMSVVLYDQYNGGSYPKVAVIALLMTVLTAIGVIVAMIFGGRKALEKF</sequence>
<evidence type="ECO:0000256" key="4">
    <source>
        <dbReference type="ARBA" id="ARBA00022519"/>
    </source>
</evidence>
<dbReference type="SUPFAM" id="SSF161098">
    <property type="entry name" value="MetI-like"/>
    <property type="match status" value="2"/>
</dbReference>
<feature type="transmembrane region" description="Helical" evidence="8">
    <location>
        <begin position="85"/>
        <end position="107"/>
    </location>
</feature>
<dbReference type="PROSITE" id="PS50928">
    <property type="entry name" value="ABC_TM1"/>
    <property type="match status" value="2"/>
</dbReference>
<comment type="subcellular location">
    <subcellularLocation>
        <location evidence="1">Cell inner membrane</location>
        <topology evidence="1">Multi-pass membrane protein</topology>
    </subcellularLocation>
    <subcellularLocation>
        <location evidence="8">Cell membrane</location>
        <topology evidence="8">Multi-pass membrane protein</topology>
    </subcellularLocation>
</comment>
<keyword evidence="3" id="KW-1003">Cell membrane</keyword>
<feature type="transmembrane region" description="Helical" evidence="8">
    <location>
        <begin position="378"/>
        <end position="404"/>
    </location>
</feature>
<dbReference type="AlphaFoldDB" id="A0A4U2YQK1"/>
<dbReference type="InterPro" id="IPR035906">
    <property type="entry name" value="MetI-like_sf"/>
</dbReference>
<dbReference type="InterPro" id="IPR000515">
    <property type="entry name" value="MetI-like"/>
</dbReference>
<feature type="transmembrane region" description="Helical" evidence="8">
    <location>
        <begin position="549"/>
        <end position="574"/>
    </location>
</feature>
<dbReference type="GO" id="GO:0005886">
    <property type="term" value="C:plasma membrane"/>
    <property type="evidence" value="ECO:0007669"/>
    <property type="project" value="UniProtKB-SubCell"/>
</dbReference>
<evidence type="ECO:0000259" key="10">
    <source>
        <dbReference type="PROSITE" id="PS50928"/>
    </source>
</evidence>
<gene>
    <name evidence="11" type="ORF">FC770_00395</name>
</gene>
<keyword evidence="2 8" id="KW-0813">Transport</keyword>
<feature type="transmembrane region" description="Helical" evidence="8">
    <location>
        <begin position="172"/>
        <end position="192"/>
    </location>
</feature>
<evidence type="ECO:0000256" key="3">
    <source>
        <dbReference type="ARBA" id="ARBA00022475"/>
    </source>
</evidence>
<feature type="transmembrane region" description="Helical" evidence="8">
    <location>
        <begin position="119"/>
        <end position="140"/>
    </location>
</feature>
<dbReference type="EMBL" id="SZPY01000001">
    <property type="protein sequence ID" value="TKI63687.1"/>
    <property type="molecule type" value="Genomic_DNA"/>
</dbReference>
<evidence type="ECO:0000256" key="5">
    <source>
        <dbReference type="ARBA" id="ARBA00022692"/>
    </source>
</evidence>
<dbReference type="Proteomes" id="UP000307808">
    <property type="component" value="Unassembled WGS sequence"/>
</dbReference>
<feature type="transmembrane region" description="Helical" evidence="8">
    <location>
        <begin position="322"/>
        <end position="347"/>
    </location>
</feature>
<keyword evidence="7 8" id="KW-0472">Membrane</keyword>
<feature type="region of interest" description="Disordered" evidence="9">
    <location>
        <begin position="1"/>
        <end position="26"/>
    </location>
</feature>
<dbReference type="PANTHER" id="PTHR43357:SF4">
    <property type="entry name" value="INNER MEMBRANE ABC TRANSPORTER PERMEASE PROTEIN YDCV"/>
    <property type="match status" value="1"/>
</dbReference>
<dbReference type="Pfam" id="PF00528">
    <property type="entry name" value="BPD_transp_1"/>
    <property type="match status" value="2"/>
</dbReference>
<feature type="domain" description="ABC transmembrane type-1" evidence="10">
    <location>
        <begin position="81"/>
        <end position="292"/>
    </location>
</feature>
<proteinExistence type="inferred from homology"/>
<feature type="transmembrane region" description="Helical" evidence="8">
    <location>
        <begin position="445"/>
        <end position="467"/>
    </location>
</feature>
<accession>A0A4U2YQK1</accession>
<feature type="domain" description="ABC transmembrane type-1" evidence="10">
    <location>
        <begin position="378"/>
        <end position="571"/>
    </location>
</feature>
<feature type="transmembrane region" description="Helical" evidence="8">
    <location>
        <begin position="271"/>
        <end position="291"/>
    </location>
</feature>
<feature type="transmembrane region" description="Helical" evidence="8">
    <location>
        <begin position="508"/>
        <end position="529"/>
    </location>
</feature>
<feature type="transmembrane region" description="Helical" evidence="8">
    <location>
        <begin position="213"/>
        <end position="238"/>
    </location>
</feature>
<evidence type="ECO:0000256" key="9">
    <source>
        <dbReference type="SAM" id="MobiDB-lite"/>
    </source>
</evidence>
<keyword evidence="5 8" id="KW-0812">Transmembrane</keyword>